<dbReference type="GO" id="GO:0003700">
    <property type="term" value="F:DNA-binding transcription factor activity"/>
    <property type="evidence" value="ECO:0007669"/>
    <property type="project" value="InterPro"/>
</dbReference>
<dbReference type="EC" id="2.7.13.3" evidence="2"/>
<dbReference type="SUPFAM" id="SSF46689">
    <property type="entry name" value="Homeodomain-like"/>
    <property type="match status" value="1"/>
</dbReference>
<feature type="transmembrane region" description="Helical" evidence="14">
    <location>
        <begin position="810"/>
        <end position="835"/>
    </location>
</feature>
<proteinExistence type="predicted"/>
<dbReference type="Gene3D" id="1.10.10.60">
    <property type="entry name" value="Homeodomain-like"/>
    <property type="match status" value="2"/>
</dbReference>
<dbReference type="InterPro" id="IPR013783">
    <property type="entry name" value="Ig-like_fold"/>
</dbReference>
<dbReference type="InterPro" id="IPR018062">
    <property type="entry name" value="HTH_AraC-typ_CS"/>
</dbReference>
<sequence length="1387" mass="158887">MMRLPRFLLFLLLFTWCNLSLSGQSSYLFKQLEVGDGLSHNQINHIFKDSRGFMWFSTASGLNRYDGYKFKPFFHDPDNDNSLPDNFVMNVQEDGEGRLWIQTAGGYVVYIPEKEQFVKCQAMLNQLGVTSPVDLVFVDSQKNIWCYANSMGFYQYHPGRGTSVFFPQSGENGQLSTGTITDLKESETCYLFIFQSGLIQFMDKQSYRVHRVDDHVMQQQKGQAHNYQAFVDADNNVWIYSDIPLGTWLYHSRQKEWKHLGSKQSDFPFLLSSDMIQDIIQDPNGLIWMATDHGGIDIIDKKTNTLTNLRNLPYDKRSIAHNSINCIYPDNTGIIWIGTYKNGISYYSESIYKFGIEHLNYFKKVDNFKPDVNSIIKDDKGSIWVGTNGSGLVRLDTKTGSYHIYSHDPSDNSSLTDNVIVSLCAAKNGKLWIGTYLSGMDCFDGKEFIHYRHDPNDPNSLANDNVWSIVEDRSGMIWIGTLGSGLQKLNPDNRQFTTFNNSTQQQLSSEYISSLFLGTNDKLILGTANGITIFDIQTGHSEILMGNRKGDQSFTNLNVNQVYEDSRGLIWVGTREGLNIWDPKQDKITQLYKSDGLTDNVISGIIEDNQHNMWITTSNGVSNIIIHTDSKTNEYHLSFVNYSEVDGLQSHEFNLRSVFKSSDGEILLGGTNGFNIFNPENIRYNTSQPKVLFTGLKLFNEDVLVGAEYNGNKILSSELNRVEEVTFKYGQNVFSVEFSAMNYVLPEKTTYAYMLEGFNTDWLLTDHGVHSVTYTNLAPGKYTLRVKAANSDGFWSEESTALQIRIKPPFWLSAGAYIFYAFLLISILLLARYMIIRNEQQKFKMKQIELEAQRKHEMDEMKLRFFTNVSHELRTPLTLIISPLENMMKSVADDHQKHQLSLIHKNAIRLLNMVNQLLDFRKSDVNEHSLNLSYGDIISFLKNSFTYFTEYAEKKNIRLTFFSSVDELRMVFDEDKMRKIMMNLLSNAIKFTEKNGTVDVLVKLLPKNGETDPEQIEIRIIDTGIGIKDDEKKRIFERFYQGKTKNEDFPGSGIGLHIVKEFVSICKGSIEVYDNAPKGSLFLLQFPVDRLEYIASHSGVPRENQHAALTGEEHGGEHEEALESEGTRILLVDDNDDFRDFMKDTLKKEFTLLEASNGKEAWSKIIEYSPDIIISDVMMPEMDGYELCEKVKNDVRTSHIPLILLTAHTAQEQELRGLETGADDYITKPFNLDIFLLRINKILELRSYRQDRFKHQIEIEPAEITITPLDEKLIKNAIKLVEENIDDSDFSVEKLSKELGISRVHLYKKLTSITGKSPIEFIRVIRLKRAAQLLRESQLTVSEISYQVGFNNPKTFSKYFKEEFDLLPSQYQQNVSEAPRTNLADPL</sequence>
<dbReference type="PROSITE" id="PS50109">
    <property type="entry name" value="HIS_KIN"/>
    <property type="match status" value="1"/>
</dbReference>
<feature type="domain" description="Response regulatory" evidence="17">
    <location>
        <begin position="1128"/>
        <end position="1243"/>
    </location>
</feature>
<comment type="catalytic activity">
    <reaction evidence="1">
        <text>ATP + protein L-histidine = ADP + protein N-phospho-L-histidine.</text>
        <dbReference type="EC" id="2.7.13.3"/>
    </reaction>
</comment>
<dbReference type="SUPFAM" id="SSF55874">
    <property type="entry name" value="ATPase domain of HSP90 chaperone/DNA topoisomerase II/histidine kinase"/>
    <property type="match status" value="1"/>
</dbReference>
<keyword evidence="14" id="KW-0812">Transmembrane</keyword>
<organism evidence="18 19">
    <name type="scientific">Petrimonas mucosa</name>
    <dbReference type="NCBI Taxonomy" id="1642646"/>
    <lineage>
        <taxon>Bacteria</taxon>
        <taxon>Pseudomonadati</taxon>
        <taxon>Bacteroidota</taxon>
        <taxon>Bacteroidia</taxon>
        <taxon>Bacteroidales</taxon>
        <taxon>Dysgonomonadaceae</taxon>
        <taxon>Petrimonas</taxon>
    </lineage>
</organism>
<dbReference type="InterPro" id="IPR003594">
    <property type="entry name" value="HATPase_dom"/>
</dbReference>
<dbReference type="InterPro" id="IPR009057">
    <property type="entry name" value="Homeodomain-like_sf"/>
</dbReference>
<dbReference type="GO" id="GO:0043565">
    <property type="term" value="F:sequence-specific DNA binding"/>
    <property type="evidence" value="ECO:0007669"/>
    <property type="project" value="InterPro"/>
</dbReference>
<reference evidence="18 19" key="1">
    <citation type="submission" date="2016-08" db="EMBL/GenBank/DDBJ databases">
        <authorList>
            <person name="Seilhamer J.J."/>
        </authorList>
    </citation>
    <scope>NUCLEOTIDE SEQUENCE [LARGE SCALE GENOMIC DNA]</scope>
    <source>
        <strain evidence="18">ING2-E5A</strain>
    </source>
</reference>
<dbReference type="STRING" id="1642646.ING2E5A_1205"/>
<dbReference type="GO" id="GO:0000155">
    <property type="term" value="F:phosphorelay sensor kinase activity"/>
    <property type="evidence" value="ECO:0007669"/>
    <property type="project" value="InterPro"/>
</dbReference>
<dbReference type="SMART" id="SM00387">
    <property type="entry name" value="HATPase_c"/>
    <property type="match status" value="1"/>
</dbReference>
<dbReference type="CDD" id="cd00082">
    <property type="entry name" value="HisKA"/>
    <property type="match status" value="1"/>
</dbReference>
<evidence type="ECO:0000256" key="9">
    <source>
        <dbReference type="ARBA" id="ARBA00023015"/>
    </source>
</evidence>
<protein>
    <recommendedName>
        <fullName evidence="2">histidine kinase</fullName>
        <ecNumber evidence="2">2.7.13.3</ecNumber>
    </recommendedName>
</protein>
<evidence type="ECO:0000313" key="19">
    <source>
        <dbReference type="Proteomes" id="UP000178485"/>
    </source>
</evidence>
<dbReference type="InterPro" id="IPR036890">
    <property type="entry name" value="HATPase_C_sf"/>
</dbReference>
<dbReference type="PROSITE" id="PS00041">
    <property type="entry name" value="HTH_ARAC_FAMILY_1"/>
    <property type="match status" value="1"/>
</dbReference>
<dbReference type="InterPro" id="IPR015943">
    <property type="entry name" value="WD40/YVTN_repeat-like_dom_sf"/>
</dbReference>
<evidence type="ECO:0000256" key="5">
    <source>
        <dbReference type="ARBA" id="ARBA00022741"/>
    </source>
</evidence>
<dbReference type="Pfam" id="PF02518">
    <property type="entry name" value="HATPase_c"/>
    <property type="match status" value="1"/>
</dbReference>
<keyword evidence="9" id="KW-0805">Transcription regulation</keyword>
<dbReference type="FunFam" id="1.10.287.130:FF:000045">
    <property type="entry name" value="Two-component system sensor histidine kinase/response regulator"/>
    <property type="match status" value="1"/>
</dbReference>
<dbReference type="Proteomes" id="UP000178485">
    <property type="component" value="Chromosome i"/>
</dbReference>
<evidence type="ECO:0000256" key="8">
    <source>
        <dbReference type="ARBA" id="ARBA00023012"/>
    </source>
</evidence>
<dbReference type="SUPFAM" id="SSF47384">
    <property type="entry name" value="Homodimeric domain of signal transducing histidine kinase"/>
    <property type="match status" value="1"/>
</dbReference>
<dbReference type="PANTHER" id="PTHR43547">
    <property type="entry name" value="TWO-COMPONENT HISTIDINE KINASE"/>
    <property type="match status" value="1"/>
</dbReference>
<feature type="modified residue" description="4-aspartylphosphate" evidence="12">
    <location>
        <position position="1176"/>
    </location>
</feature>
<dbReference type="FunFam" id="3.40.50.2300:FF:000138">
    <property type="entry name" value="Two-component system sensor histidine kinase/response regulator"/>
    <property type="match status" value="1"/>
</dbReference>
<dbReference type="SUPFAM" id="SSF52172">
    <property type="entry name" value="CheY-like"/>
    <property type="match status" value="1"/>
</dbReference>
<evidence type="ECO:0000313" key="18">
    <source>
        <dbReference type="EMBL" id="SCM57148.1"/>
    </source>
</evidence>
<dbReference type="Gene3D" id="1.10.287.130">
    <property type="match status" value="1"/>
</dbReference>
<dbReference type="InterPro" id="IPR005467">
    <property type="entry name" value="His_kinase_dom"/>
</dbReference>
<dbReference type="Gene3D" id="2.130.10.10">
    <property type="entry name" value="YVTN repeat-like/Quinoprotein amine dehydrogenase"/>
    <property type="match status" value="2"/>
</dbReference>
<evidence type="ECO:0000256" key="13">
    <source>
        <dbReference type="SAM" id="MobiDB-lite"/>
    </source>
</evidence>
<keyword evidence="14" id="KW-1133">Transmembrane helix</keyword>
<dbReference type="RefSeq" id="WP_071136589.1">
    <property type="nucleotide sequence ID" value="NZ_LT608328.1"/>
</dbReference>
<keyword evidence="5" id="KW-0547">Nucleotide-binding</keyword>
<feature type="domain" description="HTH araC/xylS-type" evidence="15">
    <location>
        <begin position="1275"/>
        <end position="1374"/>
    </location>
</feature>
<evidence type="ECO:0000256" key="1">
    <source>
        <dbReference type="ARBA" id="ARBA00000085"/>
    </source>
</evidence>
<dbReference type="EMBL" id="LT608328">
    <property type="protein sequence ID" value="SCM57148.1"/>
    <property type="molecule type" value="Genomic_DNA"/>
</dbReference>
<evidence type="ECO:0000256" key="3">
    <source>
        <dbReference type="ARBA" id="ARBA00022553"/>
    </source>
</evidence>
<dbReference type="FunFam" id="3.30.565.10:FF:000037">
    <property type="entry name" value="Hybrid sensor histidine kinase/response regulator"/>
    <property type="match status" value="1"/>
</dbReference>
<dbReference type="InterPro" id="IPR018060">
    <property type="entry name" value="HTH_AraC"/>
</dbReference>
<evidence type="ECO:0000256" key="7">
    <source>
        <dbReference type="ARBA" id="ARBA00022840"/>
    </source>
</evidence>
<evidence type="ECO:0000256" key="11">
    <source>
        <dbReference type="ARBA" id="ARBA00023163"/>
    </source>
</evidence>
<dbReference type="Pfam" id="PF07495">
    <property type="entry name" value="Y_Y_Y"/>
    <property type="match status" value="1"/>
</dbReference>
<dbReference type="SMART" id="SM00342">
    <property type="entry name" value="HTH_ARAC"/>
    <property type="match status" value="1"/>
</dbReference>
<dbReference type="FunFam" id="2.60.40.10:FF:000791">
    <property type="entry name" value="Two-component system sensor histidine kinase/response regulator"/>
    <property type="match status" value="1"/>
</dbReference>
<accession>A0A1G4G669</accession>
<evidence type="ECO:0000256" key="10">
    <source>
        <dbReference type="ARBA" id="ARBA00023125"/>
    </source>
</evidence>
<keyword evidence="11" id="KW-0804">Transcription</keyword>
<keyword evidence="19" id="KW-1185">Reference proteome</keyword>
<dbReference type="SMART" id="SM00448">
    <property type="entry name" value="REC"/>
    <property type="match status" value="1"/>
</dbReference>
<dbReference type="InterPro" id="IPR036097">
    <property type="entry name" value="HisK_dim/P_sf"/>
</dbReference>
<evidence type="ECO:0000259" key="15">
    <source>
        <dbReference type="PROSITE" id="PS01124"/>
    </source>
</evidence>
<dbReference type="PRINTS" id="PR00344">
    <property type="entry name" value="BCTRLSENSOR"/>
</dbReference>
<evidence type="ECO:0000256" key="2">
    <source>
        <dbReference type="ARBA" id="ARBA00012438"/>
    </source>
</evidence>
<dbReference type="Gene3D" id="2.60.40.10">
    <property type="entry name" value="Immunoglobulins"/>
    <property type="match status" value="1"/>
</dbReference>
<feature type="compositionally biased region" description="Basic and acidic residues" evidence="13">
    <location>
        <begin position="1111"/>
        <end position="1121"/>
    </location>
</feature>
<evidence type="ECO:0000256" key="12">
    <source>
        <dbReference type="PROSITE-ProRule" id="PRU00169"/>
    </source>
</evidence>
<dbReference type="Gene3D" id="3.30.565.10">
    <property type="entry name" value="Histidine kinase-like ATPase, C-terminal domain"/>
    <property type="match status" value="1"/>
</dbReference>
<dbReference type="GO" id="GO:0005524">
    <property type="term" value="F:ATP binding"/>
    <property type="evidence" value="ECO:0007669"/>
    <property type="project" value="UniProtKB-KW"/>
</dbReference>
<keyword evidence="4" id="KW-0808">Transferase</keyword>
<dbReference type="Gene3D" id="3.40.50.2300">
    <property type="match status" value="1"/>
</dbReference>
<dbReference type="SMART" id="SM00388">
    <property type="entry name" value="HisKA"/>
    <property type="match status" value="1"/>
</dbReference>
<dbReference type="InterPro" id="IPR004358">
    <property type="entry name" value="Sig_transdc_His_kin-like_C"/>
</dbReference>
<keyword evidence="8" id="KW-0902">Two-component regulatory system</keyword>
<dbReference type="InterPro" id="IPR011123">
    <property type="entry name" value="Y_Y_Y"/>
</dbReference>
<dbReference type="CDD" id="cd00146">
    <property type="entry name" value="PKD"/>
    <property type="match status" value="1"/>
</dbReference>
<evidence type="ECO:0000259" key="16">
    <source>
        <dbReference type="PROSITE" id="PS50109"/>
    </source>
</evidence>
<keyword evidence="6" id="KW-0418">Kinase</keyword>
<keyword evidence="3 12" id="KW-0597">Phosphoprotein</keyword>
<feature type="domain" description="Histidine kinase" evidence="16">
    <location>
        <begin position="868"/>
        <end position="1090"/>
    </location>
</feature>
<dbReference type="Pfam" id="PF12833">
    <property type="entry name" value="HTH_18"/>
    <property type="match status" value="1"/>
</dbReference>
<feature type="region of interest" description="Disordered" evidence="13">
    <location>
        <begin position="1103"/>
        <end position="1126"/>
    </location>
</feature>
<dbReference type="PANTHER" id="PTHR43547:SF2">
    <property type="entry name" value="HYBRID SIGNAL TRANSDUCTION HISTIDINE KINASE C"/>
    <property type="match status" value="1"/>
</dbReference>
<keyword evidence="7" id="KW-0067">ATP-binding</keyword>
<dbReference type="Pfam" id="PF00512">
    <property type="entry name" value="HisKA"/>
    <property type="match status" value="1"/>
</dbReference>
<evidence type="ECO:0000259" key="17">
    <source>
        <dbReference type="PROSITE" id="PS50110"/>
    </source>
</evidence>
<dbReference type="InterPro" id="IPR011006">
    <property type="entry name" value="CheY-like_superfamily"/>
</dbReference>
<name>A0A1G4G669_9BACT</name>
<dbReference type="Pfam" id="PF07494">
    <property type="entry name" value="Reg_prop"/>
    <property type="match status" value="7"/>
</dbReference>
<keyword evidence="14" id="KW-0472">Membrane</keyword>
<dbReference type="PROSITE" id="PS50110">
    <property type="entry name" value="RESPONSE_REGULATORY"/>
    <property type="match status" value="1"/>
</dbReference>
<dbReference type="Pfam" id="PF00072">
    <property type="entry name" value="Response_reg"/>
    <property type="match status" value="1"/>
</dbReference>
<dbReference type="InterPro" id="IPR003661">
    <property type="entry name" value="HisK_dim/P_dom"/>
</dbReference>
<evidence type="ECO:0000256" key="6">
    <source>
        <dbReference type="ARBA" id="ARBA00022777"/>
    </source>
</evidence>
<dbReference type="KEGG" id="pmuc:ING2E5A_1205"/>
<evidence type="ECO:0000256" key="14">
    <source>
        <dbReference type="SAM" id="Phobius"/>
    </source>
</evidence>
<dbReference type="FunFam" id="1.10.10.60:FF:000284">
    <property type="entry name" value="Two-component system sensor histidine kinase/response regulator"/>
    <property type="match status" value="1"/>
</dbReference>
<dbReference type="SUPFAM" id="SSF63829">
    <property type="entry name" value="Calcium-dependent phosphotriesterase"/>
    <property type="match status" value="3"/>
</dbReference>
<keyword evidence="10" id="KW-0238">DNA-binding</keyword>
<dbReference type="InterPro" id="IPR011110">
    <property type="entry name" value="Reg_prop"/>
</dbReference>
<evidence type="ECO:0000256" key="4">
    <source>
        <dbReference type="ARBA" id="ARBA00022679"/>
    </source>
</evidence>
<dbReference type="PROSITE" id="PS01124">
    <property type="entry name" value="HTH_ARAC_FAMILY_2"/>
    <property type="match status" value="1"/>
</dbReference>
<dbReference type="InterPro" id="IPR001789">
    <property type="entry name" value="Sig_transdc_resp-reg_receiver"/>
</dbReference>
<gene>
    <name evidence="18" type="primary">phoB3</name>
    <name evidence="18" type="ORF">ING2E5A_1205</name>
</gene>